<dbReference type="EMBL" id="CAJVQB010028423">
    <property type="protein sequence ID" value="CAG8812337.1"/>
    <property type="molecule type" value="Genomic_DNA"/>
</dbReference>
<comment type="caution">
    <text evidence="2">The sequence shown here is derived from an EMBL/GenBank/DDBJ whole genome shotgun (WGS) entry which is preliminary data.</text>
</comment>
<protein>
    <submittedName>
        <fullName evidence="2">28182_t:CDS:1</fullName>
    </submittedName>
</protein>
<gene>
    <name evidence="2" type="ORF">GMARGA_LOCUS25545</name>
</gene>
<evidence type="ECO:0000313" key="2">
    <source>
        <dbReference type="EMBL" id="CAG8812337.1"/>
    </source>
</evidence>
<accession>A0ABN7W2J4</accession>
<feature type="region of interest" description="Disordered" evidence="1">
    <location>
        <begin position="165"/>
        <end position="184"/>
    </location>
</feature>
<keyword evidence="3" id="KW-1185">Reference proteome</keyword>
<sequence length="184" mass="21183">MASIFCAISFIKNITNLNKYVAGTAIYRTENDDFIEYKFKAFQTEFTPLITINQYIVLNIATLGDEPTAYNLPIALTFGIFIAPVQDPAITKNNQEIFRSKREVYNSVTRKQSPLLVLYPNAQSNYANKRKRQEELEQIAEKFNSHSTSTYNLYRNSSQKPLYNPFTKSIQSNTTPNQTRIDQL</sequence>
<evidence type="ECO:0000256" key="1">
    <source>
        <dbReference type="SAM" id="MobiDB-lite"/>
    </source>
</evidence>
<name>A0ABN7W2J4_GIGMA</name>
<evidence type="ECO:0000313" key="3">
    <source>
        <dbReference type="Proteomes" id="UP000789901"/>
    </source>
</evidence>
<organism evidence="2 3">
    <name type="scientific">Gigaspora margarita</name>
    <dbReference type="NCBI Taxonomy" id="4874"/>
    <lineage>
        <taxon>Eukaryota</taxon>
        <taxon>Fungi</taxon>
        <taxon>Fungi incertae sedis</taxon>
        <taxon>Mucoromycota</taxon>
        <taxon>Glomeromycotina</taxon>
        <taxon>Glomeromycetes</taxon>
        <taxon>Diversisporales</taxon>
        <taxon>Gigasporaceae</taxon>
        <taxon>Gigaspora</taxon>
    </lineage>
</organism>
<feature type="non-terminal residue" evidence="2">
    <location>
        <position position="184"/>
    </location>
</feature>
<proteinExistence type="predicted"/>
<dbReference type="Proteomes" id="UP000789901">
    <property type="component" value="Unassembled WGS sequence"/>
</dbReference>
<reference evidence="2 3" key="1">
    <citation type="submission" date="2021-06" db="EMBL/GenBank/DDBJ databases">
        <authorList>
            <person name="Kallberg Y."/>
            <person name="Tangrot J."/>
            <person name="Rosling A."/>
        </authorList>
    </citation>
    <scope>NUCLEOTIDE SEQUENCE [LARGE SCALE GENOMIC DNA]</scope>
    <source>
        <strain evidence="2 3">120-4 pot B 10/14</strain>
    </source>
</reference>